<dbReference type="AlphaFoldDB" id="A0A845QLD6"/>
<dbReference type="CDD" id="cd00093">
    <property type="entry name" value="HTH_XRE"/>
    <property type="match status" value="1"/>
</dbReference>
<dbReference type="Pfam" id="PF01381">
    <property type="entry name" value="HTH_3"/>
    <property type="match status" value="1"/>
</dbReference>
<dbReference type="InterPro" id="IPR001387">
    <property type="entry name" value="Cro/C1-type_HTH"/>
</dbReference>
<dbReference type="InterPro" id="IPR010982">
    <property type="entry name" value="Lambda_DNA-bd_dom_sf"/>
</dbReference>
<proteinExistence type="predicted"/>
<dbReference type="SUPFAM" id="SSF47413">
    <property type="entry name" value="lambda repressor-like DNA-binding domains"/>
    <property type="match status" value="1"/>
</dbReference>
<reference evidence="2 3" key="1">
    <citation type="submission" date="2018-08" db="EMBL/GenBank/DDBJ databases">
        <title>Murine metabolic-syndrome-specific gut microbial biobank.</title>
        <authorList>
            <person name="Liu C."/>
        </authorList>
    </citation>
    <scope>NUCLEOTIDE SEQUENCE [LARGE SCALE GENOMIC DNA]</scope>
    <source>
        <strain evidence="2 3">28</strain>
    </source>
</reference>
<dbReference type="Proteomes" id="UP000446866">
    <property type="component" value="Unassembled WGS sequence"/>
</dbReference>
<evidence type="ECO:0000259" key="1">
    <source>
        <dbReference type="PROSITE" id="PS50943"/>
    </source>
</evidence>
<dbReference type="PROSITE" id="PS50943">
    <property type="entry name" value="HTH_CROC1"/>
    <property type="match status" value="1"/>
</dbReference>
<evidence type="ECO:0000313" key="3">
    <source>
        <dbReference type="Proteomes" id="UP000446866"/>
    </source>
</evidence>
<name>A0A845QLD6_9FIRM</name>
<evidence type="ECO:0000313" key="2">
    <source>
        <dbReference type="EMBL" id="NBH61553.1"/>
    </source>
</evidence>
<comment type="caution">
    <text evidence="2">The sequence shown here is derived from an EMBL/GenBank/DDBJ whole genome shotgun (WGS) entry which is preliminary data.</text>
</comment>
<dbReference type="Gene3D" id="1.10.260.40">
    <property type="entry name" value="lambda repressor-like DNA-binding domains"/>
    <property type="match status" value="1"/>
</dbReference>
<accession>A0A845QLD6</accession>
<protein>
    <submittedName>
        <fullName evidence="2">XRE family transcriptional regulator</fullName>
    </submittedName>
</protein>
<feature type="domain" description="HTH cro/C1-type" evidence="1">
    <location>
        <begin position="5"/>
        <end position="40"/>
    </location>
</feature>
<organism evidence="2 3">
    <name type="scientific">Anaerotruncus colihominis</name>
    <dbReference type="NCBI Taxonomy" id="169435"/>
    <lineage>
        <taxon>Bacteria</taxon>
        <taxon>Bacillati</taxon>
        <taxon>Bacillota</taxon>
        <taxon>Clostridia</taxon>
        <taxon>Eubacteriales</taxon>
        <taxon>Oscillospiraceae</taxon>
        <taxon>Anaerotruncus</taxon>
    </lineage>
</organism>
<dbReference type="RefSeq" id="WP_160201836.1">
    <property type="nucleotide sequence ID" value="NZ_QXWK01000013.1"/>
</dbReference>
<keyword evidence="3" id="KW-1185">Reference proteome</keyword>
<dbReference type="GO" id="GO:0003677">
    <property type="term" value="F:DNA binding"/>
    <property type="evidence" value="ECO:0007669"/>
    <property type="project" value="InterPro"/>
</dbReference>
<dbReference type="EMBL" id="QXWK01000013">
    <property type="protein sequence ID" value="NBH61553.1"/>
    <property type="molecule type" value="Genomic_DNA"/>
</dbReference>
<gene>
    <name evidence="2" type="ORF">D0435_07805</name>
</gene>
<sequence length="63" mass="7314">MENKIKEARKAAGLTQKQVYEILGIPARTQQDWEAGKRNPAPWLEEMVVREYERIAKNEESQG</sequence>